<dbReference type="GO" id="GO:0005524">
    <property type="term" value="F:ATP binding"/>
    <property type="evidence" value="ECO:0007669"/>
    <property type="project" value="UniProtKB-UniRule"/>
</dbReference>
<evidence type="ECO:0000256" key="6">
    <source>
        <dbReference type="RuleBase" id="RU366026"/>
    </source>
</evidence>
<dbReference type="Gene3D" id="1.20.1200.10">
    <property type="entry name" value="Cobalamin adenosyltransferase-like"/>
    <property type="match status" value="1"/>
</dbReference>
<keyword evidence="4 6" id="KW-0547">Nucleotide-binding</keyword>
<evidence type="ECO:0000313" key="9">
    <source>
        <dbReference type="Proteomes" id="UP000003973"/>
    </source>
</evidence>
<comment type="caution">
    <text evidence="8">The sequence shown here is derived from an EMBL/GenBank/DDBJ whole genome shotgun (WGS) entry which is preliminary data.</text>
</comment>
<dbReference type="AlphaFoldDB" id="C3X5X6"/>
<dbReference type="Pfam" id="PF01923">
    <property type="entry name" value="Cob_adeno_trans"/>
    <property type="match status" value="1"/>
</dbReference>
<dbReference type="InterPro" id="IPR016030">
    <property type="entry name" value="CblAdoTrfase-like"/>
</dbReference>
<evidence type="ECO:0000313" key="8">
    <source>
        <dbReference type="EMBL" id="EEO28612.1"/>
    </source>
</evidence>
<comment type="catalytic activity">
    <reaction evidence="6">
        <text>2 cob(II)alamin + AH2 + 2 ATP = 2 adenosylcob(III)alamin + 2 triphosphate + A + 2 H(+)</text>
        <dbReference type="Rhea" id="RHEA:53304"/>
        <dbReference type="ChEBI" id="CHEBI:13193"/>
        <dbReference type="ChEBI" id="CHEBI:15378"/>
        <dbReference type="ChEBI" id="CHEBI:16304"/>
        <dbReference type="ChEBI" id="CHEBI:17499"/>
        <dbReference type="ChEBI" id="CHEBI:18036"/>
        <dbReference type="ChEBI" id="CHEBI:18408"/>
        <dbReference type="ChEBI" id="CHEBI:30616"/>
    </reaction>
</comment>
<dbReference type="PANTHER" id="PTHR12213">
    <property type="entry name" value="CORRINOID ADENOSYLTRANSFERASE"/>
    <property type="match status" value="1"/>
</dbReference>
<dbReference type="GO" id="GO:0008817">
    <property type="term" value="F:corrinoid adenosyltransferase activity"/>
    <property type="evidence" value="ECO:0007669"/>
    <property type="project" value="TreeGrafter"/>
</dbReference>
<keyword evidence="6" id="KW-0169">Cobalamin biosynthesis</keyword>
<reference evidence="8" key="1">
    <citation type="submission" date="2011-10" db="EMBL/GenBank/DDBJ databases">
        <title>The Genome Sequence of Oxalobacter formigenes HOxBLS.</title>
        <authorList>
            <consortium name="The Broad Institute Genome Sequencing Platform"/>
            <person name="Earl A."/>
            <person name="Ward D."/>
            <person name="Feldgarden M."/>
            <person name="Gevers D."/>
            <person name="Allison M.J."/>
            <person name="Humphrey S."/>
            <person name="Young S.K."/>
            <person name="Zeng Q."/>
            <person name="Gargeya S."/>
            <person name="Fitzgerald M."/>
            <person name="Haas B."/>
            <person name="Abouelleil A."/>
            <person name="Alvarado L."/>
            <person name="Arachchi H.M."/>
            <person name="Berlin A."/>
            <person name="Brown A."/>
            <person name="Chapman S.B."/>
            <person name="Chen Z."/>
            <person name="Dunbar C."/>
            <person name="Freedman E."/>
            <person name="Gearin G."/>
            <person name="Goldberg J."/>
            <person name="Griggs A."/>
            <person name="Gujja S."/>
            <person name="Heiman D."/>
            <person name="Howarth C."/>
            <person name="Larson L."/>
            <person name="Lui A."/>
            <person name="MacDonald P.J.P."/>
            <person name="Montmayeur A."/>
            <person name="Murphy C."/>
            <person name="Neiman D."/>
            <person name="Pearson M."/>
            <person name="Priest M."/>
            <person name="Roberts A."/>
            <person name="Saif S."/>
            <person name="Shea T."/>
            <person name="Shenoy N."/>
            <person name="Sisk P."/>
            <person name="Stolte C."/>
            <person name="Sykes S."/>
            <person name="Wortman J."/>
            <person name="Nusbaum C."/>
            <person name="Birren B."/>
        </authorList>
    </citation>
    <scope>NUCLEOTIDE SEQUENCE [LARGE SCALE GENOMIC DNA]</scope>
    <source>
        <strain evidence="8">HOxBLS</strain>
    </source>
</reference>
<accession>C3X5X6</accession>
<dbReference type="PANTHER" id="PTHR12213:SF0">
    <property type="entry name" value="CORRINOID ADENOSYLTRANSFERASE MMAB"/>
    <property type="match status" value="1"/>
</dbReference>
<dbReference type="HOGENOM" id="CLU_083486_0_1_4"/>
<comment type="similarity">
    <text evidence="1 6">Belongs to the Cob(I)alamin adenosyltransferase family.</text>
</comment>
<dbReference type="SUPFAM" id="SSF89028">
    <property type="entry name" value="Cobalamin adenosyltransferase-like"/>
    <property type="match status" value="1"/>
</dbReference>
<keyword evidence="3 6" id="KW-0808">Transferase</keyword>
<keyword evidence="5 6" id="KW-0067">ATP-binding</keyword>
<sequence length="179" mass="19802">MENRISKVVTRTGDSGKTGLADGSRIWKDSLRINALGDIDELNSAIGLVVSDGVSDEIDAELLSIQNELFNVGSELASPGKKLIGKKQIEHIEDQIRLYNDKLPPLREFVLPGGSRGAALLHGTRSVCRRAERSIVALARVEDISPALVQYLNRLSDLFFVYARQANKLANRSDIFWKK</sequence>
<dbReference type="InterPro" id="IPR036451">
    <property type="entry name" value="CblAdoTrfase-like_sf"/>
</dbReference>
<comment type="subunit">
    <text evidence="2">Homotrimer.</text>
</comment>
<protein>
    <recommendedName>
        <fullName evidence="6">Cobalamin adenosyltransferase</fullName>
        <ecNumber evidence="6">2.5.1.-</ecNumber>
    </recommendedName>
</protein>
<dbReference type="RefSeq" id="WP_005878471.1">
    <property type="nucleotide sequence ID" value="NZ_CABMNL010000001.1"/>
</dbReference>
<proteinExistence type="inferred from homology"/>
<name>C3X5X6_9BURK</name>
<evidence type="ECO:0000256" key="3">
    <source>
        <dbReference type="ARBA" id="ARBA00022679"/>
    </source>
</evidence>
<evidence type="ECO:0000256" key="1">
    <source>
        <dbReference type="ARBA" id="ARBA00007487"/>
    </source>
</evidence>
<gene>
    <name evidence="8" type="ORF">OFAG_01765</name>
</gene>
<evidence type="ECO:0000259" key="7">
    <source>
        <dbReference type="Pfam" id="PF01923"/>
    </source>
</evidence>
<dbReference type="InterPro" id="IPR029499">
    <property type="entry name" value="PduO-typ"/>
</dbReference>
<dbReference type="NCBIfam" id="TIGR00636">
    <property type="entry name" value="PduO_Nterm"/>
    <property type="match status" value="1"/>
</dbReference>
<evidence type="ECO:0000256" key="5">
    <source>
        <dbReference type="ARBA" id="ARBA00022840"/>
    </source>
</evidence>
<keyword evidence="9" id="KW-1185">Reference proteome</keyword>
<dbReference type="GO" id="GO:0009236">
    <property type="term" value="P:cobalamin biosynthetic process"/>
    <property type="evidence" value="ECO:0007669"/>
    <property type="project" value="UniProtKB-UniRule"/>
</dbReference>
<dbReference type="EC" id="2.5.1.-" evidence="6"/>
<dbReference type="eggNOG" id="COG2096">
    <property type="taxonomic scope" value="Bacteria"/>
</dbReference>
<dbReference type="FunFam" id="1.20.1200.10:FF:000001">
    <property type="entry name" value="Cob(I)yrinic acid a,c-diamide adenosyltransferase"/>
    <property type="match status" value="1"/>
</dbReference>
<dbReference type="Proteomes" id="UP000003973">
    <property type="component" value="Unassembled WGS sequence"/>
</dbReference>
<evidence type="ECO:0000256" key="2">
    <source>
        <dbReference type="ARBA" id="ARBA00011233"/>
    </source>
</evidence>
<dbReference type="EMBL" id="ACDP02000001">
    <property type="protein sequence ID" value="EEO28612.1"/>
    <property type="molecule type" value="Genomic_DNA"/>
</dbReference>
<evidence type="ECO:0000256" key="4">
    <source>
        <dbReference type="ARBA" id="ARBA00022741"/>
    </source>
</evidence>
<feature type="domain" description="Cobalamin adenosyltransferase-like" evidence="7">
    <location>
        <begin position="9"/>
        <end position="165"/>
    </location>
</feature>
<organism evidence="8 9">
    <name type="scientific">Oxalobacter paraformigenes</name>
    <dbReference type="NCBI Taxonomy" id="556268"/>
    <lineage>
        <taxon>Bacteria</taxon>
        <taxon>Pseudomonadati</taxon>
        <taxon>Pseudomonadota</taxon>
        <taxon>Betaproteobacteria</taxon>
        <taxon>Burkholderiales</taxon>
        <taxon>Oxalobacteraceae</taxon>
        <taxon>Oxalobacter</taxon>
    </lineage>
</organism>